<dbReference type="Proteomes" id="UP001596157">
    <property type="component" value="Unassembled WGS sequence"/>
</dbReference>
<keyword evidence="1" id="KW-1133">Transmembrane helix</keyword>
<feature type="transmembrane region" description="Helical" evidence="1">
    <location>
        <begin position="191"/>
        <end position="215"/>
    </location>
</feature>
<feature type="transmembrane region" description="Helical" evidence="1">
    <location>
        <begin position="65"/>
        <end position="86"/>
    </location>
</feature>
<feature type="transmembrane region" description="Helical" evidence="1">
    <location>
        <begin position="122"/>
        <end position="144"/>
    </location>
</feature>
<feature type="transmembrane region" description="Helical" evidence="1">
    <location>
        <begin position="221"/>
        <end position="239"/>
    </location>
</feature>
<feature type="transmembrane region" description="Helical" evidence="1">
    <location>
        <begin position="92"/>
        <end position="110"/>
    </location>
</feature>
<comment type="caution">
    <text evidence="2">The sequence shown here is derived from an EMBL/GenBank/DDBJ whole genome shotgun (WGS) entry which is preliminary data.</text>
</comment>
<feature type="transmembrane region" description="Helical" evidence="1">
    <location>
        <begin position="25"/>
        <end position="44"/>
    </location>
</feature>
<name>A0ABW0EQS8_9PSEU</name>
<accession>A0ABW0EQS8</accession>
<evidence type="ECO:0000313" key="3">
    <source>
        <dbReference type="Proteomes" id="UP001596157"/>
    </source>
</evidence>
<feature type="transmembrane region" description="Helical" evidence="1">
    <location>
        <begin position="246"/>
        <end position="267"/>
    </location>
</feature>
<proteinExistence type="predicted"/>
<keyword evidence="3" id="KW-1185">Reference proteome</keyword>
<dbReference type="InterPro" id="IPR044878">
    <property type="entry name" value="UbiA_sf"/>
</dbReference>
<protein>
    <recommendedName>
        <fullName evidence="4">4-hydroxybenzoate polyprenyltransferase</fullName>
    </recommendedName>
</protein>
<sequence length="270" mass="28415">MLWGLGATAACALTDTRVAGWLPDWGALVSVATMLVVLLLMRVVDDIRDLDYDRERNPDRPLARGAVSVRDLAVLLAVGAAVVLAANAWRPGVMAVLAAQLGYVAVMVSFERRTGWPSGDALFLNYLLALPAQVLLNGFLYAGLLHAEGLGPSWSGAVGVVVAAVLFAHFEFARKTTREPRPGERTYVNSLGVRGSAAVAVGCAVVAVVLLAAAARPWSPAALVVLLPLAFPVVAALRFRGLPRWPYGLAAAFLLTGFAGPLVVNALELL</sequence>
<reference evidence="3" key="1">
    <citation type="journal article" date="2019" name="Int. J. Syst. Evol. Microbiol.">
        <title>The Global Catalogue of Microorganisms (GCM) 10K type strain sequencing project: providing services to taxonomists for standard genome sequencing and annotation.</title>
        <authorList>
            <consortium name="The Broad Institute Genomics Platform"/>
            <consortium name="The Broad Institute Genome Sequencing Center for Infectious Disease"/>
            <person name="Wu L."/>
            <person name="Ma J."/>
        </authorList>
    </citation>
    <scope>NUCLEOTIDE SEQUENCE [LARGE SCALE GENOMIC DNA]</scope>
    <source>
        <strain evidence="3">CCUG 59778</strain>
    </source>
</reference>
<dbReference type="RefSeq" id="WP_378249482.1">
    <property type="nucleotide sequence ID" value="NZ_JBHSKF010000012.1"/>
</dbReference>
<keyword evidence="1" id="KW-0812">Transmembrane</keyword>
<gene>
    <name evidence="2" type="ORF">ACFPM7_21470</name>
</gene>
<evidence type="ECO:0008006" key="4">
    <source>
        <dbReference type="Google" id="ProtNLM"/>
    </source>
</evidence>
<evidence type="ECO:0000313" key="2">
    <source>
        <dbReference type="EMBL" id="MFC5289629.1"/>
    </source>
</evidence>
<dbReference type="EMBL" id="JBHSKF010000012">
    <property type="protein sequence ID" value="MFC5289629.1"/>
    <property type="molecule type" value="Genomic_DNA"/>
</dbReference>
<evidence type="ECO:0000256" key="1">
    <source>
        <dbReference type="SAM" id="Phobius"/>
    </source>
</evidence>
<keyword evidence="1" id="KW-0472">Membrane</keyword>
<dbReference type="Gene3D" id="1.10.357.140">
    <property type="entry name" value="UbiA prenyltransferase"/>
    <property type="match status" value="1"/>
</dbReference>
<feature type="transmembrane region" description="Helical" evidence="1">
    <location>
        <begin position="150"/>
        <end position="170"/>
    </location>
</feature>
<organism evidence="2 3">
    <name type="scientific">Actinokineospora guangxiensis</name>
    <dbReference type="NCBI Taxonomy" id="1490288"/>
    <lineage>
        <taxon>Bacteria</taxon>
        <taxon>Bacillati</taxon>
        <taxon>Actinomycetota</taxon>
        <taxon>Actinomycetes</taxon>
        <taxon>Pseudonocardiales</taxon>
        <taxon>Pseudonocardiaceae</taxon>
        <taxon>Actinokineospora</taxon>
    </lineage>
</organism>